<evidence type="ECO:0000313" key="3">
    <source>
        <dbReference type="EMBL" id="RMA73103.1"/>
    </source>
</evidence>
<comment type="caution">
    <text evidence="3">The sequence shown here is derived from an EMBL/GenBank/DDBJ whole genome shotgun (WGS) entry which is preliminary data.</text>
</comment>
<dbReference type="SUPFAM" id="SSF53448">
    <property type="entry name" value="Nucleotide-diphospho-sugar transferases"/>
    <property type="match status" value="1"/>
</dbReference>
<dbReference type="GO" id="GO:0016758">
    <property type="term" value="F:hexosyltransferase activity"/>
    <property type="evidence" value="ECO:0007669"/>
    <property type="project" value="UniProtKB-ARBA"/>
</dbReference>
<protein>
    <submittedName>
        <fullName evidence="3">GT2 family glycosyltransferase</fullName>
    </submittedName>
</protein>
<feature type="transmembrane region" description="Helical" evidence="1">
    <location>
        <begin position="295"/>
        <end position="317"/>
    </location>
</feature>
<dbReference type="PANTHER" id="PTHR22916:SF3">
    <property type="entry name" value="UDP-GLCNAC:BETAGAL BETA-1,3-N-ACETYLGLUCOSAMINYLTRANSFERASE-LIKE PROTEIN 1"/>
    <property type="match status" value="1"/>
</dbReference>
<dbReference type="Gene3D" id="3.90.550.10">
    <property type="entry name" value="Spore Coat Polysaccharide Biosynthesis Protein SpsA, Chain A"/>
    <property type="match status" value="1"/>
</dbReference>
<keyword evidence="1" id="KW-0472">Membrane</keyword>
<keyword evidence="4" id="KW-1185">Reference proteome</keyword>
<dbReference type="Pfam" id="PF00535">
    <property type="entry name" value="Glycos_transf_2"/>
    <property type="match status" value="1"/>
</dbReference>
<dbReference type="PANTHER" id="PTHR22916">
    <property type="entry name" value="GLYCOSYLTRANSFERASE"/>
    <property type="match status" value="1"/>
</dbReference>
<proteinExistence type="predicted"/>
<name>A0A3L9ZJR4_9FLAO</name>
<evidence type="ECO:0000313" key="4">
    <source>
        <dbReference type="Proteomes" id="UP000280368"/>
    </source>
</evidence>
<dbReference type="Proteomes" id="UP000280368">
    <property type="component" value="Unassembled WGS sequence"/>
</dbReference>
<feature type="domain" description="Glycosyltransferase 2-like" evidence="2">
    <location>
        <begin position="3"/>
        <end position="99"/>
    </location>
</feature>
<keyword evidence="1" id="KW-1133">Transmembrane helix</keyword>
<dbReference type="EMBL" id="REFH01000011">
    <property type="protein sequence ID" value="RMA73103.1"/>
    <property type="molecule type" value="Genomic_DNA"/>
</dbReference>
<dbReference type="RefSeq" id="WP_121926275.1">
    <property type="nucleotide sequence ID" value="NZ_CBCSGA010000013.1"/>
</dbReference>
<accession>A0A3L9ZJR4</accession>
<organism evidence="3 4">
    <name type="scientific">Flavobacterium weaverense</name>
    <dbReference type="NCBI Taxonomy" id="271156"/>
    <lineage>
        <taxon>Bacteria</taxon>
        <taxon>Pseudomonadati</taxon>
        <taxon>Bacteroidota</taxon>
        <taxon>Flavobacteriia</taxon>
        <taxon>Flavobacteriales</taxon>
        <taxon>Flavobacteriaceae</taxon>
        <taxon>Flavobacterium</taxon>
    </lineage>
</organism>
<dbReference type="InterPro" id="IPR029044">
    <property type="entry name" value="Nucleotide-diphossugar_trans"/>
</dbReference>
<feature type="transmembrane region" description="Helical" evidence="1">
    <location>
        <begin position="247"/>
        <end position="274"/>
    </location>
</feature>
<reference evidence="3 4" key="1">
    <citation type="submission" date="2018-10" db="EMBL/GenBank/DDBJ databases">
        <title>Genomic Encyclopedia of Archaeal and Bacterial Type Strains, Phase II (KMG-II): from individual species to whole genera.</title>
        <authorList>
            <person name="Goeker M."/>
        </authorList>
    </citation>
    <scope>NUCLEOTIDE SEQUENCE [LARGE SCALE GENOMIC DNA]</scope>
    <source>
        <strain evidence="3 4">DSM 19727</strain>
    </source>
</reference>
<evidence type="ECO:0000259" key="2">
    <source>
        <dbReference type="Pfam" id="PF00535"/>
    </source>
</evidence>
<dbReference type="InterPro" id="IPR001173">
    <property type="entry name" value="Glyco_trans_2-like"/>
</dbReference>
<keyword evidence="1" id="KW-0812">Transmembrane</keyword>
<gene>
    <name evidence="3" type="ORF">BC961_2707</name>
</gene>
<sequence length="329" mass="38388">MISIIIIGKNESWRLTKCLDSIEILINNYKDIQFEVIYVDSYSSDDSIKRALAFKNIEIYLVTGKKNAAVARNIGAIESTGNILFFVDGDMELDQQFLNYALDSEKNLISKCLTGHLNDCIYDANDVLLGVFPRTYNKHLPNSNMELKFTGGIFLIEREVWSLVQGMNTKFKINEDFDLSMRLGNKKIKIIRLPHHITVHHTIDYRDESRMWSMLWNGYGLYPGLMFREYFLNTVELKKIIRSEYSAILLLVFALSIISEYRILLVGAIFFIVLTSRVFMHTKKEKGSKNKLIYFFKRLILQGLLDISFWIGFLMFYPKKITLDYKRVL</sequence>
<evidence type="ECO:0000256" key="1">
    <source>
        <dbReference type="SAM" id="Phobius"/>
    </source>
</evidence>
<dbReference type="OrthoDB" id="9811884at2"/>
<keyword evidence="3" id="KW-0808">Transferase</keyword>
<dbReference type="AlphaFoldDB" id="A0A3L9ZJR4"/>